<reference evidence="4 5" key="1">
    <citation type="journal article" date="2018" name="BMC Genomics">
        <title>Genomic evidence for intraspecific hybridization in a clonal and extremely halotolerant yeast.</title>
        <authorList>
            <person name="Gostincar C."/>
            <person name="Stajich J.E."/>
            <person name="Zupancic J."/>
            <person name="Zalar P."/>
            <person name="Gunde-Cimerman N."/>
        </authorList>
    </citation>
    <scope>NUCLEOTIDE SEQUENCE [LARGE SCALE GENOMIC DNA]</scope>
    <source>
        <strain evidence="3 5">EXF-6651</strain>
        <strain evidence="2 4">EXF-6669</strain>
    </source>
</reference>
<proteinExistence type="predicted"/>
<name>A0A3M7BKL0_HORWE</name>
<evidence type="ECO:0000313" key="4">
    <source>
        <dbReference type="Proteomes" id="UP000271337"/>
    </source>
</evidence>
<gene>
    <name evidence="3" type="ORF">D0866_01358</name>
    <name evidence="2" type="ORF">D0867_00651</name>
</gene>
<dbReference type="EMBL" id="QWIM01000077">
    <property type="protein sequence ID" value="RMY40294.1"/>
    <property type="molecule type" value="Genomic_DNA"/>
</dbReference>
<accession>A0A3M7BKL0</accession>
<comment type="caution">
    <text evidence="3">The sequence shown here is derived from an EMBL/GenBank/DDBJ whole genome shotgun (WGS) entry which is preliminary data.</text>
</comment>
<feature type="domain" description="Heterokaryon incompatibility" evidence="1">
    <location>
        <begin position="22"/>
        <end position="109"/>
    </location>
</feature>
<dbReference type="OrthoDB" id="20872at2759"/>
<dbReference type="EMBL" id="QWIL01000030">
    <property type="protein sequence ID" value="RMY25564.1"/>
    <property type="molecule type" value="Genomic_DNA"/>
</dbReference>
<evidence type="ECO:0000313" key="2">
    <source>
        <dbReference type="EMBL" id="RMY25564.1"/>
    </source>
</evidence>
<sequence length="199" mass="23531">MRLVNTKTLEVHEFLPAYIPPYAILSHRWQEEEVSFKQYTKRHKYPEVQQLKGFAKIEQFCRIARERQMEWAWIDTCCIDSRSSAEISEAINSMWQWYSDAAECYIYLCDVHMQDDVSDVLAQVDRSEWFTRGWTLQELLASEHLWDVSGQKSRLLLEGAKRAISLKEDLDANGSLVYLAKDQRGKIDLCEFYIEQDYL</sequence>
<dbReference type="PANTHER" id="PTHR10622:SF10">
    <property type="entry name" value="HET DOMAIN-CONTAINING PROTEIN"/>
    <property type="match status" value="1"/>
</dbReference>
<evidence type="ECO:0000259" key="1">
    <source>
        <dbReference type="Pfam" id="PF06985"/>
    </source>
</evidence>
<organism evidence="3 5">
    <name type="scientific">Hortaea werneckii</name>
    <name type="common">Black yeast</name>
    <name type="synonym">Cladosporium werneckii</name>
    <dbReference type="NCBI Taxonomy" id="91943"/>
    <lineage>
        <taxon>Eukaryota</taxon>
        <taxon>Fungi</taxon>
        <taxon>Dikarya</taxon>
        <taxon>Ascomycota</taxon>
        <taxon>Pezizomycotina</taxon>
        <taxon>Dothideomycetes</taxon>
        <taxon>Dothideomycetidae</taxon>
        <taxon>Mycosphaerellales</taxon>
        <taxon>Teratosphaeriaceae</taxon>
        <taxon>Hortaea</taxon>
    </lineage>
</organism>
<evidence type="ECO:0000313" key="5">
    <source>
        <dbReference type="Proteomes" id="UP000276864"/>
    </source>
</evidence>
<dbReference type="Proteomes" id="UP000276864">
    <property type="component" value="Unassembled WGS sequence"/>
</dbReference>
<dbReference type="VEuPathDB" id="FungiDB:BTJ68_12409"/>
<protein>
    <recommendedName>
        <fullName evidence="1">Heterokaryon incompatibility domain-containing protein</fullName>
    </recommendedName>
</protein>
<dbReference type="InterPro" id="IPR010730">
    <property type="entry name" value="HET"/>
</dbReference>
<dbReference type="Proteomes" id="UP000271337">
    <property type="component" value="Unassembled WGS sequence"/>
</dbReference>
<evidence type="ECO:0000313" key="3">
    <source>
        <dbReference type="EMBL" id="RMY40294.1"/>
    </source>
</evidence>
<dbReference type="PANTHER" id="PTHR10622">
    <property type="entry name" value="HET DOMAIN-CONTAINING PROTEIN"/>
    <property type="match status" value="1"/>
</dbReference>
<dbReference type="Pfam" id="PF06985">
    <property type="entry name" value="HET"/>
    <property type="match status" value="1"/>
</dbReference>
<dbReference type="AlphaFoldDB" id="A0A3M7BKL0"/>